<feature type="non-terminal residue" evidence="1">
    <location>
        <position position="83"/>
    </location>
</feature>
<name>W1YSH4_9ZZZZ</name>
<dbReference type="AlphaFoldDB" id="W1YSH4"/>
<proteinExistence type="predicted"/>
<evidence type="ECO:0000313" key="1">
    <source>
        <dbReference type="EMBL" id="ETJ45427.1"/>
    </source>
</evidence>
<dbReference type="InterPro" id="IPR025394">
    <property type="entry name" value="DUF4127"/>
</dbReference>
<gene>
    <name evidence="1" type="ORF">Q604_UNBC00584G0001</name>
</gene>
<dbReference type="EMBL" id="AZMM01000584">
    <property type="protein sequence ID" value="ETJ45427.1"/>
    <property type="molecule type" value="Genomic_DNA"/>
</dbReference>
<comment type="caution">
    <text evidence="1">The sequence shown here is derived from an EMBL/GenBank/DDBJ whole genome shotgun (WGS) entry which is preliminary data.</text>
</comment>
<accession>W1YSH4</accession>
<sequence length="83" mass="9024">MTNKWLKVALMAAAIATGTSIKIDAETVLYVPQDDRPVSLQYTVDTAREAGMTILTPPQNLISGKNYQGQADQIMAWVEQNAG</sequence>
<reference evidence="1" key="1">
    <citation type="submission" date="2013-12" db="EMBL/GenBank/DDBJ databases">
        <title>A Varibaculum cambriense genome reconstructed from a premature infant gut community with otherwise low bacterial novelty that shifts toward anaerobic metabolism during the third week of life.</title>
        <authorList>
            <person name="Brown C.T."/>
            <person name="Sharon I."/>
            <person name="Thomas B.C."/>
            <person name="Castelle C.J."/>
            <person name="Morowitz M.J."/>
            <person name="Banfield J.F."/>
        </authorList>
    </citation>
    <scope>NUCLEOTIDE SEQUENCE</scope>
</reference>
<dbReference type="Pfam" id="PF13552">
    <property type="entry name" value="DUF4127"/>
    <property type="match status" value="1"/>
</dbReference>
<organism evidence="1">
    <name type="scientific">human gut metagenome</name>
    <dbReference type="NCBI Taxonomy" id="408170"/>
    <lineage>
        <taxon>unclassified sequences</taxon>
        <taxon>metagenomes</taxon>
        <taxon>organismal metagenomes</taxon>
    </lineage>
</organism>
<protein>
    <submittedName>
        <fullName evidence="1">Uncharacterized protein</fullName>
    </submittedName>
</protein>